<evidence type="ECO:0000256" key="2">
    <source>
        <dbReference type="ARBA" id="ARBA00009963"/>
    </source>
</evidence>
<dbReference type="Pfam" id="PF02305">
    <property type="entry name" value="Phage_F"/>
    <property type="match status" value="1"/>
</dbReference>
<keyword evidence="3" id="KW-1140">T=1 icosahedral capsid protein</keyword>
<dbReference type="InterPro" id="IPR003514">
    <property type="entry name" value="Microviridae_protein_F"/>
</dbReference>
<evidence type="ECO:0000256" key="1">
    <source>
        <dbReference type="ARBA" id="ARBA00004328"/>
    </source>
</evidence>
<keyword evidence="4" id="KW-0167">Capsid protein</keyword>
<evidence type="ECO:0000256" key="5">
    <source>
        <dbReference type="ARBA" id="ARBA00022844"/>
    </source>
</evidence>
<evidence type="ECO:0000256" key="4">
    <source>
        <dbReference type="ARBA" id="ARBA00022561"/>
    </source>
</evidence>
<accession>A0A976R757</accession>
<dbReference type="GO" id="GO:0039615">
    <property type="term" value="C:T=1 icosahedral viral capsid"/>
    <property type="evidence" value="ECO:0007669"/>
    <property type="project" value="UniProtKB-KW"/>
</dbReference>
<dbReference type="InterPro" id="IPR016184">
    <property type="entry name" value="Capsid/spike_ssDNA_virus"/>
</dbReference>
<evidence type="ECO:0000313" key="6">
    <source>
        <dbReference type="EMBL" id="UPW40782.1"/>
    </source>
</evidence>
<dbReference type="Gene3D" id="2.60.169.10">
    <property type="entry name" value="Microviridae F protein"/>
    <property type="match status" value="1"/>
</dbReference>
<reference evidence="6" key="1">
    <citation type="submission" date="2022-02" db="EMBL/GenBank/DDBJ databases">
        <title>Towards deciphering the DNA virus diversity associated with rodent species in the families Cricetidae and Heteromyidae.</title>
        <authorList>
            <person name="Lund M."/>
            <person name="Larsen B.B."/>
            <person name="Gryseels S."/>
            <person name="Kraberger S."/>
            <person name="Rowsey D.M."/>
            <person name="Steger L."/>
            <person name="Yule K.M."/>
            <person name="Upham N.S."/>
            <person name="Worobey M."/>
            <person name="Van Doorslaer K."/>
            <person name="Varsani A."/>
        </authorList>
    </citation>
    <scope>NUCLEOTIDE SEQUENCE</scope>
    <source>
        <strain evidence="6">UA08Rod_6997</strain>
    </source>
</reference>
<sequence length="547" mass="61408">MSNSVLIRNPKLHKHKFNPSRMLTLNMGQVIPNFCELANPGDIWKLSSTSLTRTMPMIAPIFGRVRIYQHYFFVPLRLLMNDFESFITGGIDGNDATPHPYIKSPSTGWEAGSLMDHLGYCTNYFNEDNTKHVVGNLKGSAFPVRAYNRVINDWYINENIEGMLRELSLEPGEDTTTDTTIFKKVWRPDYFINNLPWAQRGPEIMLPLGVSAPVYGSEGKPLSMTNTSVQNFGTYPLVTTHVQGTGGSNSYLRPQWSGDKTINNYEWNVTPKSVGVDSNIYTDLTEASSISVNDLRDSLALKVASEISARTGGRLIEWLLGHWGVRSSNKTLQRSQYLGGGVSSLFVDAVEQTSSTDNTSPQGNLSGRGTSVNNVWGFKHRFEEPGVILGLMSIMPDALYYQGQRRWLNYNSRLDYPLPAFAKLGEQETKEVEIFAQGEGSSYTASDGTVVSDDTTLGFNPRYEECRFIPSSIHANFKTNLKFWTLARHFENPPLLNSQFMQGEPSKRVFAVTDQQYDSFLTEVGFNIKCWRKIPKHGIPTTFGLLS</sequence>
<dbReference type="GO" id="GO:0005198">
    <property type="term" value="F:structural molecule activity"/>
    <property type="evidence" value="ECO:0007669"/>
    <property type="project" value="InterPro"/>
</dbReference>
<evidence type="ECO:0000256" key="3">
    <source>
        <dbReference type="ARBA" id="ARBA00022431"/>
    </source>
</evidence>
<comment type="subcellular location">
    <subcellularLocation>
        <location evidence="1">Virion</location>
    </subcellularLocation>
</comment>
<proteinExistence type="inferred from homology"/>
<dbReference type="SUPFAM" id="SSF88645">
    <property type="entry name" value="ssDNA viruses"/>
    <property type="match status" value="1"/>
</dbReference>
<name>A0A976R757_9VIRU</name>
<organism evidence="6">
    <name type="scientific">Sigmofec virus UA08Rod_6997</name>
    <dbReference type="NCBI Taxonomy" id="2929243"/>
    <lineage>
        <taxon>Viruses</taxon>
        <taxon>Monodnaviria</taxon>
        <taxon>Sangervirae</taxon>
        <taxon>Phixviricota</taxon>
        <taxon>Malgrandaviricetes</taxon>
        <taxon>Petitvirales</taxon>
        <taxon>Microviridae</taxon>
    </lineage>
</organism>
<dbReference type="InterPro" id="IPR037002">
    <property type="entry name" value="Microviridae_protein_F_sf"/>
</dbReference>
<dbReference type="EMBL" id="OM869496">
    <property type="protein sequence ID" value="UPW40782.1"/>
    <property type="molecule type" value="Genomic_DNA"/>
</dbReference>
<keyword evidence="5" id="KW-0946">Virion</keyword>
<comment type="similarity">
    <text evidence="2">Belongs to the microviridae F protein family.</text>
</comment>
<protein>
    <submittedName>
        <fullName evidence="6">Major capsid protein</fullName>
    </submittedName>
</protein>